<evidence type="ECO:0000313" key="4">
    <source>
        <dbReference type="EMBL" id="NLR73946.1"/>
    </source>
</evidence>
<organism evidence="4 5">
    <name type="scientific">Leeia aquatica</name>
    <dbReference type="NCBI Taxonomy" id="2725557"/>
    <lineage>
        <taxon>Bacteria</taxon>
        <taxon>Pseudomonadati</taxon>
        <taxon>Pseudomonadota</taxon>
        <taxon>Betaproteobacteria</taxon>
        <taxon>Neisseriales</taxon>
        <taxon>Leeiaceae</taxon>
        <taxon>Leeia</taxon>
    </lineage>
</organism>
<evidence type="ECO:0000256" key="2">
    <source>
        <dbReference type="PROSITE-ProRule" id="PRU00335"/>
    </source>
</evidence>
<dbReference type="PANTHER" id="PTHR30055">
    <property type="entry name" value="HTH-TYPE TRANSCRIPTIONAL REGULATOR RUTR"/>
    <property type="match status" value="1"/>
</dbReference>
<evidence type="ECO:0000313" key="5">
    <source>
        <dbReference type="Proteomes" id="UP000587991"/>
    </source>
</evidence>
<dbReference type="InterPro" id="IPR001647">
    <property type="entry name" value="HTH_TetR"/>
</dbReference>
<protein>
    <submittedName>
        <fullName evidence="4">TetR/AcrR family transcriptional regulator</fullName>
    </submittedName>
</protein>
<keyword evidence="5" id="KW-1185">Reference proteome</keyword>
<dbReference type="Pfam" id="PF00440">
    <property type="entry name" value="TetR_N"/>
    <property type="match status" value="1"/>
</dbReference>
<dbReference type="InterPro" id="IPR050109">
    <property type="entry name" value="HTH-type_TetR-like_transc_reg"/>
</dbReference>
<accession>A0A847S8K7</accession>
<dbReference type="GO" id="GO:0000976">
    <property type="term" value="F:transcription cis-regulatory region binding"/>
    <property type="evidence" value="ECO:0007669"/>
    <property type="project" value="TreeGrafter"/>
</dbReference>
<evidence type="ECO:0000259" key="3">
    <source>
        <dbReference type="PROSITE" id="PS50977"/>
    </source>
</evidence>
<dbReference type="GO" id="GO:0003700">
    <property type="term" value="F:DNA-binding transcription factor activity"/>
    <property type="evidence" value="ECO:0007669"/>
    <property type="project" value="TreeGrafter"/>
</dbReference>
<dbReference type="Proteomes" id="UP000587991">
    <property type="component" value="Unassembled WGS sequence"/>
</dbReference>
<reference evidence="4 5" key="1">
    <citation type="submission" date="2020-04" db="EMBL/GenBank/DDBJ databases">
        <title>Draft genome of Leeia sp. IMCC25680.</title>
        <authorList>
            <person name="Song J."/>
            <person name="Cho J.-C."/>
        </authorList>
    </citation>
    <scope>NUCLEOTIDE SEQUENCE [LARGE SCALE GENOMIC DNA]</scope>
    <source>
        <strain evidence="4 5">IMCC25680</strain>
    </source>
</reference>
<feature type="domain" description="HTH tetR-type" evidence="3">
    <location>
        <begin position="16"/>
        <end position="75"/>
    </location>
</feature>
<name>A0A847S8K7_9NEIS</name>
<dbReference type="Gene3D" id="1.10.357.10">
    <property type="entry name" value="Tetracycline Repressor, domain 2"/>
    <property type="match status" value="1"/>
</dbReference>
<sequence>MASKPFKRARDAESKHERRRSILDAALQLFQGGNLLPRVDDIALASKLAKGTVYLYFESREEIYLTLVEEHFTAQLQALEAYLAQTQRITADELSEWILAYQLEHPAFLPMACIVSSVLEQNVGSPAAARFKRMLAEKLVTCGRLLDQHLADLPKDEGYHLLMAIYSLLMGLWQNAHPPKALRDLLELLDLQALLLDFQAEARRSLLALCRGYTLSR</sequence>
<evidence type="ECO:0000256" key="1">
    <source>
        <dbReference type="ARBA" id="ARBA00023125"/>
    </source>
</evidence>
<dbReference type="AlphaFoldDB" id="A0A847S8K7"/>
<gene>
    <name evidence="4" type="ORF">HF682_02075</name>
</gene>
<dbReference type="PROSITE" id="PS50977">
    <property type="entry name" value="HTH_TETR_2"/>
    <property type="match status" value="1"/>
</dbReference>
<dbReference type="EMBL" id="JABAIM010000001">
    <property type="protein sequence ID" value="NLR73946.1"/>
    <property type="molecule type" value="Genomic_DNA"/>
</dbReference>
<dbReference type="RefSeq" id="WP_168875595.1">
    <property type="nucleotide sequence ID" value="NZ_JABAIM010000001.1"/>
</dbReference>
<keyword evidence="1 2" id="KW-0238">DNA-binding</keyword>
<feature type="DNA-binding region" description="H-T-H motif" evidence="2">
    <location>
        <begin position="38"/>
        <end position="57"/>
    </location>
</feature>
<comment type="caution">
    <text evidence="4">The sequence shown here is derived from an EMBL/GenBank/DDBJ whole genome shotgun (WGS) entry which is preliminary data.</text>
</comment>
<dbReference type="InterPro" id="IPR041483">
    <property type="entry name" value="TetR_C_34"/>
</dbReference>
<dbReference type="PRINTS" id="PR00455">
    <property type="entry name" value="HTHTETR"/>
</dbReference>
<dbReference type="SUPFAM" id="SSF46689">
    <property type="entry name" value="Homeodomain-like"/>
    <property type="match status" value="1"/>
</dbReference>
<dbReference type="PANTHER" id="PTHR30055:SF226">
    <property type="entry name" value="HTH-TYPE TRANSCRIPTIONAL REGULATOR PKSA"/>
    <property type="match status" value="1"/>
</dbReference>
<dbReference type="Pfam" id="PF17929">
    <property type="entry name" value="TetR_C_34"/>
    <property type="match status" value="1"/>
</dbReference>
<dbReference type="InterPro" id="IPR009057">
    <property type="entry name" value="Homeodomain-like_sf"/>
</dbReference>
<proteinExistence type="predicted"/>